<dbReference type="GO" id="GO:0005737">
    <property type="term" value="C:cytoplasm"/>
    <property type="evidence" value="ECO:0007669"/>
    <property type="project" value="UniProtKB-SubCell"/>
</dbReference>
<dbReference type="HAMAP" id="MF_00688">
    <property type="entry name" value="Leu_Phe_trans"/>
    <property type="match status" value="1"/>
</dbReference>
<dbReference type="KEGG" id="bpdz:BBN53_16905"/>
<dbReference type="Pfam" id="PF03588">
    <property type="entry name" value="Leu_Phe_trans"/>
    <property type="match status" value="1"/>
</dbReference>
<evidence type="ECO:0000256" key="2">
    <source>
        <dbReference type="ARBA" id="ARBA00022490"/>
    </source>
</evidence>
<reference evidence="17 18" key="1">
    <citation type="submission" date="2015-09" db="EMBL/GenBank/DDBJ databases">
        <authorList>
            <person name="Jackson K.R."/>
            <person name="Lunt B.L."/>
            <person name="Fisher J.N.B."/>
            <person name="Gardner A.V."/>
            <person name="Bailey M.E."/>
            <person name="Deus L.M."/>
            <person name="Earl A.S."/>
            <person name="Gibby P.D."/>
            <person name="Hartmann K.A."/>
            <person name="Liu J.E."/>
            <person name="Manci A.M."/>
            <person name="Nielsen D.A."/>
            <person name="Solomon M.B."/>
            <person name="Breakwell D.P."/>
            <person name="Burnett S.H."/>
            <person name="Grose J.H."/>
        </authorList>
    </citation>
    <scope>NUCLEOTIDE SEQUENCE [LARGE SCALE GENOMIC DNA]</scope>
    <source>
        <strain evidence="17 18">2789STDY5608636</strain>
    </source>
</reference>
<keyword evidence="4 15" id="KW-0012">Acyltransferase</keyword>
<dbReference type="PANTHER" id="PTHR30098">
    <property type="entry name" value="LEUCYL/PHENYLALANYL-TRNA--PROTEIN TRANSFERASE"/>
    <property type="match status" value="1"/>
</dbReference>
<evidence type="ECO:0000256" key="12">
    <source>
        <dbReference type="ARBA" id="ARBA00077136"/>
    </source>
</evidence>
<dbReference type="InterPro" id="IPR016181">
    <property type="entry name" value="Acyl_CoA_acyltransferase"/>
</dbReference>
<comment type="subcellular location">
    <subcellularLocation>
        <location evidence="1 15">Cytoplasm</location>
    </subcellularLocation>
</comment>
<organism evidence="17 18">
    <name type="scientific">Bordetella pseudohinzii</name>
    <dbReference type="NCBI Taxonomy" id="1331258"/>
    <lineage>
        <taxon>Bacteria</taxon>
        <taxon>Pseudomonadati</taxon>
        <taxon>Pseudomonadota</taxon>
        <taxon>Betaproteobacteria</taxon>
        <taxon>Burkholderiales</taxon>
        <taxon>Alcaligenaceae</taxon>
        <taxon>Bordetella</taxon>
    </lineage>
</organism>
<evidence type="ECO:0000256" key="5">
    <source>
        <dbReference type="ARBA" id="ARBA00050607"/>
    </source>
</evidence>
<comment type="catalytic activity">
    <reaction evidence="5 15">
        <text>L-phenylalanyl-tRNA(Phe) + an N-terminal L-alpha-aminoacyl-[protein] = an N-terminal L-phenylalanyl-L-alpha-aminoacyl-[protein] + tRNA(Phe)</text>
        <dbReference type="Rhea" id="RHEA:43632"/>
        <dbReference type="Rhea" id="RHEA-COMP:9668"/>
        <dbReference type="Rhea" id="RHEA-COMP:9699"/>
        <dbReference type="Rhea" id="RHEA-COMP:10636"/>
        <dbReference type="Rhea" id="RHEA-COMP:10637"/>
        <dbReference type="ChEBI" id="CHEBI:78442"/>
        <dbReference type="ChEBI" id="CHEBI:78531"/>
        <dbReference type="ChEBI" id="CHEBI:78597"/>
        <dbReference type="ChEBI" id="CHEBI:83561"/>
        <dbReference type="EC" id="2.3.2.6"/>
    </reaction>
</comment>
<comment type="function">
    <text evidence="8 15">Functions in the N-end rule pathway of protein degradation where it conjugates Leu, Phe and, less efficiently, Met from aminoacyl-tRNAs to the N-termini of proteins containing an N-terminal arginine or lysine.</text>
</comment>
<name>A0A0J6C3I0_9BORD</name>
<evidence type="ECO:0000313" key="19">
    <source>
        <dbReference type="Proteomes" id="UP000092950"/>
    </source>
</evidence>
<dbReference type="Gene3D" id="3.40.630.70">
    <property type="entry name" value="Leucyl/phenylalanyl-tRNA-protein transferase, C-terminal domain"/>
    <property type="match status" value="1"/>
</dbReference>
<dbReference type="OrthoDB" id="9790282at2"/>
<evidence type="ECO:0000256" key="3">
    <source>
        <dbReference type="ARBA" id="ARBA00022679"/>
    </source>
</evidence>
<dbReference type="GO" id="GO:0008914">
    <property type="term" value="F:leucyl-tRNA--protein transferase activity"/>
    <property type="evidence" value="ECO:0007669"/>
    <property type="project" value="UniProtKB-UniRule"/>
</dbReference>
<keyword evidence="3 15" id="KW-0808">Transferase</keyword>
<keyword evidence="2 15" id="KW-0963">Cytoplasm</keyword>
<dbReference type="Proteomes" id="UP000092950">
    <property type="component" value="Chromosome"/>
</dbReference>
<dbReference type="EMBL" id="CYTV01000004">
    <property type="protein sequence ID" value="CUI70476.1"/>
    <property type="molecule type" value="Genomic_DNA"/>
</dbReference>
<evidence type="ECO:0000256" key="9">
    <source>
        <dbReference type="ARBA" id="ARBA00061535"/>
    </source>
</evidence>
<dbReference type="InterPro" id="IPR042203">
    <property type="entry name" value="Leu/Phe-tRNA_Trfase_C"/>
</dbReference>
<evidence type="ECO:0000256" key="7">
    <source>
        <dbReference type="ARBA" id="ARBA00051538"/>
    </source>
</evidence>
<evidence type="ECO:0000313" key="16">
    <source>
        <dbReference type="EMBL" id="ANY17406.1"/>
    </source>
</evidence>
<reference evidence="16 19" key="2">
    <citation type="submission" date="2016-07" db="EMBL/GenBank/DDBJ databases">
        <title>Complete genome sequences of Bordetella pseudohinzii.</title>
        <authorList>
            <person name="Spilker T."/>
            <person name="Darrah R."/>
            <person name="LiPuma J.J."/>
        </authorList>
    </citation>
    <scope>NUCLEOTIDE SEQUENCE [LARGE SCALE GENOMIC DNA]</scope>
    <source>
        <strain evidence="16 19">HI4681</strain>
    </source>
</reference>
<dbReference type="FunFam" id="3.30.70.3550:FF:000001">
    <property type="entry name" value="Leucyl/phenylalanyl-tRNA--protein transferase"/>
    <property type="match status" value="1"/>
</dbReference>
<evidence type="ECO:0000256" key="8">
    <source>
        <dbReference type="ARBA" id="ARBA00054043"/>
    </source>
</evidence>
<evidence type="ECO:0000313" key="18">
    <source>
        <dbReference type="Proteomes" id="UP000053096"/>
    </source>
</evidence>
<evidence type="ECO:0000256" key="4">
    <source>
        <dbReference type="ARBA" id="ARBA00023315"/>
    </source>
</evidence>
<evidence type="ECO:0000256" key="6">
    <source>
        <dbReference type="ARBA" id="ARBA00050652"/>
    </source>
</evidence>
<comment type="similarity">
    <text evidence="9 15">Belongs to the L/F-transferase family.</text>
</comment>
<dbReference type="RefSeq" id="WP_043213410.1">
    <property type="nucleotide sequence ID" value="NZ_CAJGUP010000202.1"/>
</dbReference>
<accession>A0A0M7EQ69</accession>
<dbReference type="EMBL" id="CP016440">
    <property type="protein sequence ID" value="ANY17406.1"/>
    <property type="molecule type" value="Genomic_DNA"/>
</dbReference>
<dbReference type="SUPFAM" id="SSF55729">
    <property type="entry name" value="Acyl-CoA N-acyltransferases (Nat)"/>
    <property type="match status" value="1"/>
</dbReference>
<dbReference type="PANTHER" id="PTHR30098:SF2">
    <property type="entry name" value="LEUCYL_PHENYLALANYL-TRNA--PROTEIN TRANSFERASE"/>
    <property type="match status" value="1"/>
</dbReference>
<dbReference type="GO" id="GO:0030163">
    <property type="term" value="P:protein catabolic process"/>
    <property type="evidence" value="ECO:0007669"/>
    <property type="project" value="UniProtKB-UniRule"/>
</dbReference>
<dbReference type="InterPro" id="IPR042221">
    <property type="entry name" value="Leu/Phe-tRNA_Trfase_N"/>
</dbReference>
<dbReference type="NCBIfam" id="TIGR00667">
    <property type="entry name" value="aat"/>
    <property type="match status" value="1"/>
</dbReference>
<protein>
    <recommendedName>
        <fullName evidence="11 15">Leucyl/phenylalanyl-tRNA--protein transferase</fullName>
        <ecNumber evidence="10 15">2.3.2.6</ecNumber>
    </recommendedName>
    <alternativeName>
        <fullName evidence="12 15">L/F-transferase</fullName>
    </alternativeName>
    <alternativeName>
        <fullName evidence="13 15">Leucyltransferase</fullName>
    </alternativeName>
    <alternativeName>
        <fullName evidence="14 15">Phenyalanyltransferase</fullName>
    </alternativeName>
</protein>
<dbReference type="EC" id="2.3.2.6" evidence="10 15"/>
<dbReference type="AlphaFoldDB" id="A0A0J6C3I0"/>
<dbReference type="Gene3D" id="3.30.70.3550">
    <property type="entry name" value="Leucyl/phenylalanyl-tRNA-protein transferase, N-terminal domain"/>
    <property type="match status" value="1"/>
</dbReference>
<evidence type="ECO:0000256" key="13">
    <source>
        <dbReference type="ARBA" id="ARBA00077165"/>
    </source>
</evidence>
<evidence type="ECO:0000256" key="10">
    <source>
        <dbReference type="ARBA" id="ARBA00066767"/>
    </source>
</evidence>
<sequence length="250" mass="27047">MKLPWLHADTPFPPADTALAEPNGLLAAGGELTVARLREAYSQGIFPWYSQGEPILWWSPDPRMVLACADFSPSHSLRKKLRGLARAEQAASPRITVRVDTAFGEVIAACAGTRQGQPGTWITAEVQAAYRAWHAAGQAHSIETWMDGRLAGGLYGVSLGGMFFGESMFAHATDASKIALAYLVGLLKRHGVAWIDCQQQTRHLASLGARPVPRPRFLGHVAQAITLPAPPWRPGILLQTGEIIDAADQR</sequence>
<evidence type="ECO:0000256" key="15">
    <source>
        <dbReference type="HAMAP-Rule" id="MF_00688"/>
    </source>
</evidence>
<comment type="catalytic activity">
    <reaction evidence="7 15">
        <text>N-terminal L-lysyl-[protein] + L-leucyl-tRNA(Leu) = N-terminal L-leucyl-L-lysyl-[protein] + tRNA(Leu) + H(+)</text>
        <dbReference type="Rhea" id="RHEA:12340"/>
        <dbReference type="Rhea" id="RHEA-COMP:9613"/>
        <dbReference type="Rhea" id="RHEA-COMP:9622"/>
        <dbReference type="Rhea" id="RHEA-COMP:12670"/>
        <dbReference type="Rhea" id="RHEA-COMP:12671"/>
        <dbReference type="ChEBI" id="CHEBI:15378"/>
        <dbReference type="ChEBI" id="CHEBI:65249"/>
        <dbReference type="ChEBI" id="CHEBI:78442"/>
        <dbReference type="ChEBI" id="CHEBI:78494"/>
        <dbReference type="ChEBI" id="CHEBI:133043"/>
        <dbReference type="EC" id="2.3.2.6"/>
    </reaction>
</comment>
<evidence type="ECO:0000256" key="1">
    <source>
        <dbReference type="ARBA" id="ARBA00004496"/>
    </source>
</evidence>
<comment type="catalytic activity">
    <reaction evidence="6 15">
        <text>N-terminal L-arginyl-[protein] + L-leucyl-tRNA(Leu) = N-terminal L-leucyl-L-arginyl-[protein] + tRNA(Leu) + H(+)</text>
        <dbReference type="Rhea" id="RHEA:50416"/>
        <dbReference type="Rhea" id="RHEA-COMP:9613"/>
        <dbReference type="Rhea" id="RHEA-COMP:9622"/>
        <dbReference type="Rhea" id="RHEA-COMP:12672"/>
        <dbReference type="Rhea" id="RHEA-COMP:12673"/>
        <dbReference type="ChEBI" id="CHEBI:15378"/>
        <dbReference type="ChEBI" id="CHEBI:64719"/>
        <dbReference type="ChEBI" id="CHEBI:78442"/>
        <dbReference type="ChEBI" id="CHEBI:78494"/>
        <dbReference type="ChEBI" id="CHEBI:133044"/>
        <dbReference type="EC" id="2.3.2.6"/>
    </reaction>
</comment>
<proteinExistence type="inferred from homology"/>
<gene>
    <name evidence="15 17" type="primary">aat</name>
    <name evidence="16" type="ORF">BBN53_16905</name>
    <name evidence="17" type="ORF">ERS370011_01838</name>
</gene>
<dbReference type="InterPro" id="IPR004616">
    <property type="entry name" value="Leu/Phe-tRNA_Trfase"/>
</dbReference>
<evidence type="ECO:0000256" key="11">
    <source>
        <dbReference type="ARBA" id="ARBA00074372"/>
    </source>
</evidence>
<evidence type="ECO:0000256" key="14">
    <source>
        <dbReference type="ARBA" id="ARBA00083640"/>
    </source>
</evidence>
<accession>A0A0J6C3I0</accession>
<evidence type="ECO:0000313" key="17">
    <source>
        <dbReference type="EMBL" id="CUI70476.1"/>
    </source>
</evidence>
<dbReference type="Proteomes" id="UP000053096">
    <property type="component" value="Unassembled WGS sequence"/>
</dbReference>
<keyword evidence="19" id="KW-1185">Reference proteome</keyword>